<dbReference type="CDD" id="cd01949">
    <property type="entry name" value="GGDEF"/>
    <property type="match status" value="1"/>
</dbReference>
<dbReference type="EMBL" id="BHGK01000001">
    <property type="protein sequence ID" value="GCA67426.1"/>
    <property type="molecule type" value="Genomic_DNA"/>
</dbReference>
<evidence type="ECO:0000256" key="1">
    <source>
        <dbReference type="ARBA" id="ARBA00018672"/>
    </source>
</evidence>
<evidence type="ECO:0000259" key="5">
    <source>
        <dbReference type="PROSITE" id="PS50887"/>
    </source>
</evidence>
<dbReference type="CDD" id="cd00077">
    <property type="entry name" value="HDc"/>
    <property type="match status" value="1"/>
</dbReference>
<protein>
    <recommendedName>
        <fullName evidence="1">Stage 0 sporulation protein A homolog</fullName>
    </recommendedName>
</protein>
<dbReference type="Gene3D" id="1.10.3210.10">
    <property type="entry name" value="Hypothetical protein af1432"/>
    <property type="match status" value="1"/>
</dbReference>
<dbReference type="Gene3D" id="3.30.70.270">
    <property type="match status" value="1"/>
</dbReference>
<evidence type="ECO:0000259" key="6">
    <source>
        <dbReference type="PROSITE" id="PS51832"/>
    </source>
</evidence>
<dbReference type="InterPro" id="IPR000160">
    <property type="entry name" value="GGDEF_dom"/>
</dbReference>
<feature type="domain" description="GGDEF" evidence="5">
    <location>
        <begin position="164"/>
        <end position="293"/>
    </location>
</feature>
<feature type="domain" description="HD-GYP" evidence="6">
    <location>
        <begin position="444"/>
        <end position="650"/>
    </location>
</feature>
<feature type="domain" description="Response regulatory" evidence="4">
    <location>
        <begin position="307"/>
        <end position="424"/>
    </location>
</feature>
<dbReference type="AlphaFoldDB" id="A0A391P5C9"/>
<dbReference type="PROSITE" id="PS50110">
    <property type="entry name" value="RESPONSE_REGULATORY"/>
    <property type="match status" value="1"/>
</dbReference>
<keyword evidence="8" id="KW-1185">Reference proteome</keyword>
<comment type="function">
    <text evidence="2">May play the central regulatory role in sporulation. It may be an element of the effector pathway responsible for the activation of sporulation genes in response to nutritional stress. Spo0A may act in concert with spo0H (a sigma factor) to control the expression of some genes that are critical to the sporulation process.</text>
</comment>
<accession>A0A391P5C9</accession>
<dbReference type="InterPro" id="IPR037522">
    <property type="entry name" value="HD_GYP_dom"/>
</dbReference>
<evidence type="ECO:0000259" key="4">
    <source>
        <dbReference type="PROSITE" id="PS50110"/>
    </source>
</evidence>
<dbReference type="InterPro" id="IPR043128">
    <property type="entry name" value="Rev_trsase/Diguanyl_cyclase"/>
</dbReference>
<dbReference type="PROSITE" id="PS50887">
    <property type="entry name" value="GGDEF"/>
    <property type="match status" value="1"/>
</dbReference>
<dbReference type="NCBIfam" id="TIGR00254">
    <property type="entry name" value="GGDEF"/>
    <property type="match status" value="1"/>
</dbReference>
<dbReference type="SMART" id="SM00267">
    <property type="entry name" value="GGDEF"/>
    <property type="match status" value="1"/>
</dbReference>
<dbReference type="InterPro" id="IPR001789">
    <property type="entry name" value="Sig_transdc_resp-reg_receiver"/>
</dbReference>
<name>A0A391P5C9_9FIRM</name>
<dbReference type="GO" id="GO:0000160">
    <property type="term" value="P:phosphorelay signal transduction system"/>
    <property type="evidence" value="ECO:0007669"/>
    <property type="project" value="InterPro"/>
</dbReference>
<dbReference type="InterPro" id="IPR011006">
    <property type="entry name" value="CheY-like_superfamily"/>
</dbReference>
<dbReference type="Pfam" id="PF00072">
    <property type="entry name" value="Response_reg"/>
    <property type="match status" value="1"/>
</dbReference>
<dbReference type="PANTHER" id="PTHR45228">
    <property type="entry name" value="CYCLIC DI-GMP PHOSPHODIESTERASE TM_0186-RELATED"/>
    <property type="match status" value="1"/>
</dbReference>
<dbReference type="Pfam" id="PF13487">
    <property type="entry name" value="HD_5"/>
    <property type="match status" value="1"/>
</dbReference>
<proteinExistence type="predicted"/>
<keyword evidence="3" id="KW-0597">Phosphoprotein</keyword>
<dbReference type="Gene3D" id="3.40.50.2300">
    <property type="match status" value="1"/>
</dbReference>
<feature type="modified residue" description="4-aspartylphosphate" evidence="3">
    <location>
        <position position="357"/>
    </location>
</feature>
<evidence type="ECO:0000256" key="2">
    <source>
        <dbReference type="ARBA" id="ARBA00024867"/>
    </source>
</evidence>
<dbReference type="Proteomes" id="UP000265643">
    <property type="component" value="Unassembled WGS sequence"/>
</dbReference>
<evidence type="ECO:0000313" key="7">
    <source>
        <dbReference type="EMBL" id="GCA67426.1"/>
    </source>
</evidence>
<reference evidence="8" key="1">
    <citation type="submission" date="2018-09" db="EMBL/GenBank/DDBJ databases">
        <title>Draft Genome Sequence of Mediterraneibacter sp. KCTC 15684.</title>
        <authorList>
            <person name="Kim J.S."/>
            <person name="Han K.I."/>
            <person name="Suh M.K."/>
            <person name="Lee K.C."/>
            <person name="Eom M.K."/>
            <person name="Lee J.H."/>
            <person name="Park S.H."/>
            <person name="Kang S.W."/>
            <person name="Park J.E."/>
            <person name="Oh B.S."/>
            <person name="Yu S.Y."/>
            <person name="Choi S.H."/>
            <person name="Lee D.H."/>
            <person name="Yoon H."/>
            <person name="Kim B."/>
            <person name="Yang S.J."/>
            <person name="Lee J.S."/>
        </authorList>
    </citation>
    <scope>NUCLEOTIDE SEQUENCE [LARGE SCALE GENOMIC DNA]</scope>
    <source>
        <strain evidence="8">KCTC 15684</strain>
    </source>
</reference>
<dbReference type="PANTHER" id="PTHR45228:SF8">
    <property type="entry name" value="TWO-COMPONENT RESPONSE REGULATOR-RELATED"/>
    <property type="match status" value="1"/>
</dbReference>
<dbReference type="SUPFAM" id="SSF55073">
    <property type="entry name" value="Nucleotide cyclase"/>
    <property type="match status" value="1"/>
</dbReference>
<dbReference type="PROSITE" id="PS51832">
    <property type="entry name" value="HD_GYP"/>
    <property type="match status" value="1"/>
</dbReference>
<dbReference type="Pfam" id="PF00990">
    <property type="entry name" value="GGDEF"/>
    <property type="match status" value="1"/>
</dbReference>
<evidence type="ECO:0000256" key="3">
    <source>
        <dbReference type="PROSITE-ProRule" id="PRU00169"/>
    </source>
</evidence>
<dbReference type="SMART" id="SM00448">
    <property type="entry name" value="REC"/>
    <property type="match status" value="1"/>
</dbReference>
<dbReference type="RefSeq" id="WP_243112771.1">
    <property type="nucleotide sequence ID" value="NZ_BHGK01000001.1"/>
</dbReference>
<comment type="caution">
    <text evidence="7">The sequence shown here is derived from an EMBL/GenBank/DDBJ whole genome shotgun (WGS) entry which is preliminary data.</text>
</comment>
<sequence length="650" mass="75916">MREDDKMTKEQAEVEVQNFQKIFDVVRLLKVSEMACAEGSWEWPEKKEEERESEKRYCYDYWKKEQRCENCVSLRAILTKESKGKLEVMEGRIYQVIARYIEVDEEPYIMELIRCLDNDWSIGEANHEKLVDLFVHYNDKLYRDAVTDAYNRRYYEDELRRKKESAGVALIDLDDFKLYNDTYGHQTGDLALYIVVDVIRNNIRKSDKLIRFGGDEFLLVMPDIEGGVFAEKLKKIQEEIHNSSVMGYQNLKMSISAGGVICAGETIEQAVQRADKLMYQAKRNKNMVLTERDAIEEEQEKGGPKQKILVVDDSEMNREILKEMLKKDFDLMEAANGEEGIEMLKKYGRDVSLVLLDIIMPVMDGFEVLMEMNRRHWLEDIPVIMISGEEGQSYIRKAFKFGVSDYIRRPFDGQVVYQRVFNTIKLYAKQRRLMMLLTDQLQEKEKNNQMMVEALSQIVEFRNGESGLHVMHINLLTRLLLEHLVEKTNHYNLSPDDCYMISMASAFHDIGKIGIDEKILNKPGKLTKEEFEQMKQHTVIGASMLDHMERYKDEPMIKLSRQICRWHHERYDGKGYPDGLKGEEIPIAAQVVSLADVYDALISKRAYKEAFSHEKAMQMILNGECGTFNPILLEAFVEIQDKLQRVMQQE</sequence>
<gene>
    <name evidence="7" type="ORF">KGMB01110_18620</name>
</gene>
<evidence type="ECO:0000313" key="8">
    <source>
        <dbReference type="Proteomes" id="UP000265643"/>
    </source>
</evidence>
<dbReference type="SUPFAM" id="SSF109604">
    <property type="entry name" value="HD-domain/PDEase-like"/>
    <property type="match status" value="1"/>
</dbReference>
<dbReference type="SUPFAM" id="SSF52172">
    <property type="entry name" value="CheY-like"/>
    <property type="match status" value="1"/>
</dbReference>
<dbReference type="InterPro" id="IPR003607">
    <property type="entry name" value="HD/PDEase_dom"/>
</dbReference>
<organism evidence="7 8">
    <name type="scientific">Mediterraneibacter butyricigenes</name>
    <dbReference type="NCBI Taxonomy" id="2316025"/>
    <lineage>
        <taxon>Bacteria</taxon>
        <taxon>Bacillati</taxon>
        <taxon>Bacillota</taxon>
        <taxon>Clostridia</taxon>
        <taxon>Lachnospirales</taxon>
        <taxon>Lachnospiraceae</taxon>
        <taxon>Mediterraneibacter</taxon>
    </lineage>
</organism>
<dbReference type="InterPro" id="IPR052020">
    <property type="entry name" value="Cyclic_di-GMP/3'3'-cGAMP_PDE"/>
</dbReference>
<dbReference type="InterPro" id="IPR029787">
    <property type="entry name" value="Nucleotide_cyclase"/>
</dbReference>